<keyword evidence="3" id="KW-1185">Reference proteome</keyword>
<feature type="chain" id="PRO_5041239973" evidence="1">
    <location>
        <begin position="20"/>
        <end position="437"/>
    </location>
</feature>
<dbReference type="GO" id="GO:0070573">
    <property type="term" value="F:metallodipeptidase activity"/>
    <property type="evidence" value="ECO:0007669"/>
    <property type="project" value="InterPro"/>
</dbReference>
<dbReference type="EMBL" id="BRXS01000002">
    <property type="protein sequence ID" value="GLC25180.1"/>
    <property type="molecule type" value="Genomic_DNA"/>
</dbReference>
<evidence type="ECO:0000313" key="3">
    <source>
        <dbReference type="Proteomes" id="UP001161325"/>
    </source>
</evidence>
<dbReference type="GO" id="GO:0006508">
    <property type="term" value="P:proteolysis"/>
    <property type="evidence" value="ECO:0007669"/>
    <property type="project" value="InterPro"/>
</dbReference>
<organism evidence="2 3">
    <name type="scientific">Roseisolibacter agri</name>
    <dbReference type="NCBI Taxonomy" id="2014610"/>
    <lineage>
        <taxon>Bacteria</taxon>
        <taxon>Pseudomonadati</taxon>
        <taxon>Gemmatimonadota</taxon>
        <taxon>Gemmatimonadia</taxon>
        <taxon>Gemmatimonadales</taxon>
        <taxon>Gemmatimonadaceae</taxon>
        <taxon>Roseisolibacter</taxon>
    </lineage>
</organism>
<feature type="signal peptide" evidence="1">
    <location>
        <begin position="1"/>
        <end position="19"/>
    </location>
</feature>
<dbReference type="AlphaFoldDB" id="A0AA37V0V1"/>
<dbReference type="RefSeq" id="WP_284349622.1">
    <property type="nucleotide sequence ID" value="NZ_BRXS01000002.1"/>
</dbReference>
<reference evidence="2" key="1">
    <citation type="submission" date="2022-08" db="EMBL/GenBank/DDBJ databases">
        <title>Draft genome sequencing of Roseisolibacter agri AW1220.</title>
        <authorList>
            <person name="Tobiishi Y."/>
            <person name="Tonouchi A."/>
        </authorList>
    </citation>
    <scope>NUCLEOTIDE SEQUENCE</scope>
    <source>
        <strain evidence="2">AW1220</strain>
    </source>
</reference>
<dbReference type="PANTHER" id="PTHR10443:SF12">
    <property type="entry name" value="DIPEPTIDASE"/>
    <property type="match status" value="1"/>
</dbReference>
<dbReference type="Gene3D" id="3.20.20.140">
    <property type="entry name" value="Metal-dependent hydrolases"/>
    <property type="match status" value="1"/>
</dbReference>
<accession>A0AA37V0V1</accession>
<dbReference type="InterPro" id="IPR008257">
    <property type="entry name" value="Pept_M19"/>
</dbReference>
<dbReference type="PROSITE" id="PS51365">
    <property type="entry name" value="RENAL_DIPEPTIDASE_2"/>
    <property type="match status" value="1"/>
</dbReference>
<proteinExistence type="predicted"/>
<dbReference type="InterPro" id="IPR032466">
    <property type="entry name" value="Metal_Hydrolase"/>
</dbReference>
<evidence type="ECO:0000313" key="2">
    <source>
        <dbReference type="EMBL" id="GLC25180.1"/>
    </source>
</evidence>
<keyword evidence="1" id="KW-0732">Signal</keyword>
<dbReference type="Proteomes" id="UP001161325">
    <property type="component" value="Unassembled WGS sequence"/>
</dbReference>
<name>A0AA37V0V1_9BACT</name>
<sequence>MLKLTAVAALLMGAAPLPAQPLPDAAQEARARAIHERVITLDTHVDISPANFQAGQPNYGAKLPRTQVDIAKMEAGGLDAAFLVVYVGQGALSDSGYAGAYAQAMEKFAAIHRLADTLAPTRVGLARTAADVRRIAASGRRVVLIGVENGYPIGTDATRVRQFAEQGARYLSLAHNGHSQLSDSNTGERDNVWLHHGLSPLGRQVVAEANRWGIMLDVSHPSKESMAQTLALSKAPIIASHSGVRAICNHSRNLDDDQLKALAKAGGVVQLVAFSSYVKCDPAKDAERAAQRTAALTELWKEFGITPPAGAGPGAMRAVRAQADSLPEPRRSAYAAKEREINQRLAAPVATVRDFGDHIDHAVKLIGIDHVGISSDFDGGGGVEGWRSAEETLNVTRELVRRGYTEAQIAKIWSGNLLRVMERVEAVSRQLQAQASR</sequence>
<dbReference type="SUPFAM" id="SSF51556">
    <property type="entry name" value="Metallo-dependent hydrolases"/>
    <property type="match status" value="1"/>
</dbReference>
<dbReference type="CDD" id="cd01301">
    <property type="entry name" value="rDP_like"/>
    <property type="match status" value="1"/>
</dbReference>
<dbReference type="Gene3D" id="1.10.287.650">
    <property type="entry name" value="L27 domain"/>
    <property type="match status" value="1"/>
</dbReference>
<protein>
    <submittedName>
        <fullName evidence="2">Dipeptidase</fullName>
    </submittedName>
</protein>
<gene>
    <name evidence="2" type="ORF">rosag_16930</name>
</gene>
<dbReference type="PANTHER" id="PTHR10443">
    <property type="entry name" value="MICROSOMAL DIPEPTIDASE"/>
    <property type="match status" value="1"/>
</dbReference>
<dbReference type="Pfam" id="PF01244">
    <property type="entry name" value="Peptidase_M19"/>
    <property type="match status" value="1"/>
</dbReference>
<comment type="caution">
    <text evidence="2">The sequence shown here is derived from an EMBL/GenBank/DDBJ whole genome shotgun (WGS) entry which is preliminary data.</text>
</comment>
<evidence type="ECO:0000256" key="1">
    <source>
        <dbReference type="SAM" id="SignalP"/>
    </source>
</evidence>